<keyword evidence="3" id="KW-1185">Reference proteome</keyword>
<dbReference type="GeneID" id="87866671"/>
<gene>
    <name evidence="2" type="ORF">B0H65DRAFT_547417</name>
</gene>
<protein>
    <submittedName>
        <fullName evidence="2">Uncharacterized protein</fullName>
    </submittedName>
</protein>
<dbReference type="InterPro" id="IPR014710">
    <property type="entry name" value="RmlC-like_jellyroll"/>
</dbReference>
<dbReference type="SUPFAM" id="SSF51182">
    <property type="entry name" value="RmlC-like cupins"/>
    <property type="match status" value="1"/>
</dbReference>
<dbReference type="Gene3D" id="2.60.120.10">
    <property type="entry name" value="Jelly Rolls"/>
    <property type="match status" value="1"/>
</dbReference>
<evidence type="ECO:0000313" key="2">
    <source>
        <dbReference type="EMBL" id="KAK3347603.1"/>
    </source>
</evidence>
<feature type="region of interest" description="Disordered" evidence="1">
    <location>
        <begin position="1"/>
        <end position="25"/>
    </location>
</feature>
<organism evidence="2 3">
    <name type="scientific">Neurospora tetraspora</name>
    <dbReference type="NCBI Taxonomy" id="94610"/>
    <lineage>
        <taxon>Eukaryota</taxon>
        <taxon>Fungi</taxon>
        <taxon>Dikarya</taxon>
        <taxon>Ascomycota</taxon>
        <taxon>Pezizomycotina</taxon>
        <taxon>Sordariomycetes</taxon>
        <taxon>Sordariomycetidae</taxon>
        <taxon>Sordariales</taxon>
        <taxon>Sordariaceae</taxon>
        <taxon>Neurospora</taxon>
    </lineage>
</organism>
<reference evidence="2" key="1">
    <citation type="journal article" date="2023" name="Mol. Phylogenet. Evol.">
        <title>Genome-scale phylogeny and comparative genomics of the fungal order Sordariales.</title>
        <authorList>
            <person name="Hensen N."/>
            <person name="Bonometti L."/>
            <person name="Westerberg I."/>
            <person name="Brannstrom I.O."/>
            <person name="Guillou S."/>
            <person name="Cros-Aarteil S."/>
            <person name="Calhoun S."/>
            <person name="Haridas S."/>
            <person name="Kuo A."/>
            <person name="Mondo S."/>
            <person name="Pangilinan J."/>
            <person name="Riley R."/>
            <person name="LaButti K."/>
            <person name="Andreopoulos B."/>
            <person name="Lipzen A."/>
            <person name="Chen C."/>
            <person name="Yan M."/>
            <person name="Daum C."/>
            <person name="Ng V."/>
            <person name="Clum A."/>
            <person name="Steindorff A."/>
            <person name="Ohm R.A."/>
            <person name="Martin F."/>
            <person name="Silar P."/>
            <person name="Natvig D.O."/>
            <person name="Lalanne C."/>
            <person name="Gautier V."/>
            <person name="Ament-Velasquez S.L."/>
            <person name="Kruys A."/>
            <person name="Hutchinson M.I."/>
            <person name="Powell A.J."/>
            <person name="Barry K."/>
            <person name="Miller A.N."/>
            <person name="Grigoriev I.V."/>
            <person name="Debuchy R."/>
            <person name="Gladieux P."/>
            <person name="Hiltunen Thoren M."/>
            <person name="Johannesson H."/>
        </authorList>
    </citation>
    <scope>NUCLEOTIDE SEQUENCE</scope>
    <source>
        <strain evidence="2">CBS 560.94</strain>
    </source>
</reference>
<evidence type="ECO:0000313" key="3">
    <source>
        <dbReference type="Proteomes" id="UP001278500"/>
    </source>
</evidence>
<reference evidence="2" key="2">
    <citation type="submission" date="2023-06" db="EMBL/GenBank/DDBJ databases">
        <authorList>
            <consortium name="Lawrence Berkeley National Laboratory"/>
            <person name="Haridas S."/>
            <person name="Hensen N."/>
            <person name="Bonometti L."/>
            <person name="Westerberg I."/>
            <person name="Brannstrom I.O."/>
            <person name="Guillou S."/>
            <person name="Cros-Aarteil S."/>
            <person name="Calhoun S."/>
            <person name="Kuo A."/>
            <person name="Mondo S."/>
            <person name="Pangilinan J."/>
            <person name="Riley R."/>
            <person name="Labutti K."/>
            <person name="Andreopoulos B."/>
            <person name="Lipzen A."/>
            <person name="Chen C."/>
            <person name="Yanf M."/>
            <person name="Daum C."/>
            <person name="Ng V."/>
            <person name="Clum A."/>
            <person name="Steindorff A."/>
            <person name="Ohm R."/>
            <person name="Martin F."/>
            <person name="Silar P."/>
            <person name="Natvig D."/>
            <person name="Lalanne C."/>
            <person name="Gautier V."/>
            <person name="Ament-Velasquez S.L."/>
            <person name="Kruys A."/>
            <person name="Hutchinson M.I."/>
            <person name="Powell A.J."/>
            <person name="Barry K."/>
            <person name="Miller A.N."/>
            <person name="Grigoriev I.V."/>
            <person name="Debuchy R."/>
            <person name="Gladieux P."/>
            <person name="Thoren M.H."/>
            <person name="Johannesson H."/>
        </authorList>
    </citation>
    <scope>NUCLEOTIDE SEQUENCE</scope>
    <source>
        <strain evidence="2">CBS 560.94</strain>
    </source>
</reference>
<dbReference type="EMBL" id="JAUEPP010000003">
    <property type="protein sequence ID" value="KAK3347603.1"/>
    <property type="molecule type" value="Genomic_DNA"/>
</dbReference>
<dbReference type="Proteomes" id="UP001278500">
    <property type="component" value="Unassembled WGS sequence"/>
</dbReference>
<accession>A0AAE0MTX0</accession>
<dbReference type="AlphaFoldDB" id="A0AAE0MTX0"/>
<name>A0AAE0MTX0_9PEZI</name>
<evidence type="ECO:0000256" key="1">
    <source>
        <dbReference type="SAM" id="MobiDB-lite"/>
    </source>
</evidence>
<dbReference type="RefSeq" id="XP_062682685.1">
    <property type="nucleotide sequence ID" value="XM_062829517.1"/>
</dbReference>
<sequence length="220" mass="25369">MATAFQRWLSPRPPQRTKNNDKPSWSHLGDAALYEPLSKPDGLWYIRETHHMENYFVRAGLSGPPLHIHRLQDEFFKVEQGVLGVVKNGVEYAITKDDGVFPIPRGTRHRFWAHKTGTEDLVFSIWLDPCTSKKEHILDVNFLRNLSGYVNDCLKAGLQPSVLQIILFTENASSLLCPPFLNWMPTPMLFWAHRGIAWYAESILGYERSYPEYIRDSHSS</sequence>
<proteinExistence type="predicted"/>
<comment type="caution">
    <text evidence="2">The sequence shown here is derived from an EMBL/GenBank/DDBJ whole genome shotgun (WGS) entry which is preliminary data.</text>
</comment>
<dbReference type="InterPro" id="IPR011051">
    <property type="entry name" value="RmlC_Cupin_sf"/>
</dbReference>